<name>A0A5C5XG27_9PLAN</name>
<evidence type="ECO:0000313" key="2">
    <source>
        <dbReference type="Proteomes" id="UP000316095"/>
    </source>
</evidence>
<dbReference type="AlphaFoldDB" id="A0A5C5XG27"/>
<proteinExistence type="predicted"/>
<evidence type="ECO:0000313" key="1">
    <source>
        <dbReference type="EMBL" id="TWT61960.1"/>
    </source>
</evidence>
<dbReference type="OrthoDB" id="286978at2"/>
<organism evidence="1 2">
    <name type="scientific">Rubinisphaera italica</name>
    <dbReference type="NCBI Taxonomy" id="2527969"/>
    <lineage>
        <taxon>Bacteria</taxon>
        <taxon>Pseudomonadati</taxon>
        <taxon>Planctomycetota</taxon>
        <taxon>Planctomycetia</taxon>
        <taxon>Planctomycetales</taxon>
        <taxon>Planctomycetaceae</taxon>
        <taxon>Rubinisphaera</taxon>
    </lineage>
</organism>
<protein>
    <submittedName>
        <fullName evidence="1">Uncharacterized protein</fullName>
    </submittedName>
</protein>
<reference evidence="1 2" key="1">
    <citation type="submission" date="2019-02" db="EMBL/GenBank/DDBJ databases">
        <title>Deep-cultivation of Planctomycetes and their phenomic and genomic characterization uncovers novel biology.</title>
        <authorList>
            <person name="Wiegand S."/>
            <person name="Jogler M."/>
            <person name="Boedeker C."/>
            <person name="Pinto D."/>
            <person name="Vollmers J."/>
            <person name="Rivas-Marin E."/>
            <person name="Kohn T."/>
            <person name="Peeters S.H."/>
            <person name="Heuer A."/>
            <person name="Rast P."/>
            <person name="Oberbeckmann S."/>
            <person name="Bunk B."/>
            <person name="Jeske O."/>
            <person name="Meyerdierks A."/>
            <person name="Storesund J.E."/>
            <person name="Kallscheuer N."/>
            <person name="Luecker S."/>
            <person name="Lage O.M."/>
            <person name="Pohl T."/>
            <person name="Merkel B.J."/>
            <person name="Hornburger P."/>
            <person name="Mueller R.-W."/>
            <person name="Bruemmer F."/>
            <person name="Labrenz M."/>
            <person name="Spormann A.M."/>
            <person name="Op Den Camp H."/>
            <person name="Overmann J."/>
            <person name="Amann R."/>
            <person name="Jetten M.S.M."/>
            <person name="Mascher T."/>
            <person name="Medema M.H."/>
            <person name="Devos D.P."/>
            <person name="Kaster A.-K."/>
            <person name="Ovreas L."/>
            <person name="Rohde M."/>
            <person name="Galperin M.Y."/>
            <person name="Jogler C."/>
        </authorList>
    </citation>
    <scope>NUCLEOTIDE SEQUENCE [LARGE SCALE GENOMIC DNA]</scope>
    <source>
        <strain evidence="1 2">Pan54</strain>
    </source>
</reference>
<dbReference type="EMBL" id="SJPG01000001">
    <property type="protein sequence ID" value="TWT61960.1"/>
    <property type="molecule type" value="Genomic_DNA"/>
</dbReference>
<dbReference type="RefSeq" id="WP_146503876.1">
    <property type="nucleotide sequence ID" value="NZ_SJPG01000001.1"/>
</dbReference>
<accession>A0A5C5XG27</accession>
<comment type="caution">
    <text evidence="1">The sequence shown here is derived from an EMBL/GenBank/DDBJ whole genome shotgun (WGS) entry which is preliminary data.</text>
</comment>
<sequence>MNESIEKMTLREKLTEADRLMRELVDHLDNGFIPKARNLSRTIQEHGSNTESLSDMSVRQHAAEIIDDHRFSERLYQKIGALLVAIDGDVTLIQEGQ</sequence>
<gene>
    <name evidence="1" type="ORF">Pan54_26980</name>
</gene>
<keyword evidence="2" id="KW-1185">Reference proteome</keyword>
<dbReference type="Proteomes" id="UP000316095">
    <property type="component" value="Unassembled WGS sequence"/>
</dbReference>